<dbReference type="OrthoDB" id="9805604at2"/>
<dbReference type="AlphaFoldDB" id="A0A1I1RBY6"/>
<dbReference type="EMBL" id="FOKQ01000062">
    <property type="protein sequence ID" value="SFD31667.1"/>
    <property type="molecule type" value="Genomic_DNA"/>
</dbReference>
<dbReference type="InterPro" id="IPR003329">
    <property type="entry name" value="Cytidylyl_trans"/>
</dbReference>
<evidence type="ECO:0000313" key="2">
    <source>
        <dbReference type="Proteomes" id="UP000182192"/>
    </source>
</evidence>
<dbReference type="PANTHER" id="PTHR21485">
    <property type="entry name" value="HAD SUPERFAMILY MEMBERS CMAS AND KDSC"/>
    <property type="match status" value="1"/>
</dbReference>
<dbReference type="GO" id="GO:0008781">
    <property type="term" value="F:N-acylneuraminate cytidylyltransferase activity"/>
    <property type="evidence" value="ECO:0007669"/>
    <property type="project" value="TreeGrafter"/>
</dbReference>
<dbReference type="SUPFAM" id="SSF53448">
    <property type="entry name" value="Nucleotide-diphospho-sugar transferases"/>
    <property type="match status" value="1"/>
</dbReference>
<dbReference type="InterPro" id="IPR050793">
    <property type="entry name" value="CMP-NeuNAc_synthase"/>
</dbReference>
<gene>
    <name evidence="1" type="ORF">SAMN02910406_03650</name>
</gene>
<dbReference type="Pfam" id="PF02348">
    <property type="entry name" value="CTP_transf_3"/>
    <property type="match status" value="1"/>
</dbReference>
<dbReference type="RefSeq" id="WP_074963384.1">
    <property type="nucleotide sequence ID" value="NZ_FOKQ01000062.1"/>
</dbReference>
<dbReference type="PANTHER" id="PTHR21485:SF6">
    <property type="entry name" value="N-ACYLNEURAMINATE CYTIDYLYLTRANSFERASE-RELATED"/>
    <property type="match status" value="1"/>
</dbReference>
<name>A0A1I1RBY6_RUMAL</name>
<sequence length="231" mass="26142">MFNEKKILAVIPARGGSKGIPHKNIVDLCGKPLIVYSIEAGKKSRYIDYVMVSTDDEEIAKVAEQYGAEIPFMRPTDLASDTAKTIDAIIHAITELRKKGECFDVLVLLQPTAPLRNFEDVDKAIETFFSNNCFSLVSVSEVDDHPVLIRSIEEGKLKSLLNVSSTCRRQDMPKYYKVNGCIYINSINELTLNTSFNDNVIPYRMEKSHSVDIDELCDLYLAEYYLRKNSK</sequence>
<dbReference type="Proteomes" id="UP000182192">
    <property type="component" value="Unassembled WGS sequence"/>
</dbReference>
<dbReference type="InterPro" id="IPR029044">
    <property type="entry name" value="Nucleotide-diphossugar_trans"/>
</dbReference>
<evidence type="ECO:0000313" key="1">
    <source>
        <dbReference type="EMBL" id="SFD31667.1"/>
    </source>
</evidence>
<organism evidence="1 2">
    <name type="scientific">Ruminococcus albus</name>
    <dbReference type="NCBI Taxonomy" id="1264"/>
    <lineage>
        <taxon>Bacteria</taxon>
        <taxon>Bacillati</taxon>
        <taxon>Bacillota</taxon>
        <taxon>Clostridia</taxon>
        <taxon>Eubacteriales</taxon>
        <taxon>Oscillospiraceae</taxon>
        <taxon>Ruminococcus</taxon>
    </lineage>
</organism>
<accession>A0A1I1RBY6</accession>
<reference evidence="1 2" key="1">
    <citation type="submission" date="2016-10" db="EMBL/GenBank/DDBJ databases">
        <authorList>
            <person name="de Groot N.N."/>
        </authorList>
    </citation>
    <scope>NUCLEOTIDE SEQUENCE [LARGE SCALE GENOMIC DNA]</scope>
    <source>
        <strain evidence="1 2">AR67</strain>
    </source>
</reference>
<proteinExistence type="predicted"/>
<dbReference type="Gene3D" id="3.90.550.10">
    <property type="entry name" value="Spore Coat Polysaccharide Biosynthesis Protein SpsA, Chain A"/>
    <property type="match status" value="1"/>
</dbReference>
<protein>
    <submittedName>
        <fullName evidence="1">CMP-N,N'-diacetyllegionaminic acid synthase</fullName>
    </submittedName>
</protein>
<dbReference type="CDD" id="cd02513">
    <property type="entry name" value="CMP-NeuAc_Synthase"/>
    <property type="match status" value="1"/>
</dbReference>